<feature type="compositionally biased region" description="Polar residues" evidence="8">
    <location>
        <begin position="625"/>
        <end position="646"/>
    </location>
</feature>
<evidence type="ECO:0000256" key="5">
    <source>
        <dbReference type="ARBA" id="ARBA00022833"/>
    </source>
</evidence>
<dbReference type="PROSITE" id="PS50097">
    <property type="entry name" value="BTB"/>
    <property type="match status" value="1"/>
</dbReference>
<dbReference type="GO" id="GO:0003006">
    <property type="term" value="P:developmental process involved in reproduction"/>
    <property type="evidence" value="ECO:0007669"/>
    <property type="project" value="UniProtKB-ARBA"/>
</dbReference>
<dbReference type="SUPFAM" id="SSF57667">
    <property type="entry name" value="beta-beta-alpha zinc fingers"/>
    <property type="match status" value="1"/>
</dbReference>
<feature type="compositionally biased region" description="Polar residues" evidence="8">
    <location>
        <begin position="554"/>
        <end position="588"/>
    </location>
</feature>
<evidence type="ECO:0000256" key="6">
    <source>
        <dbReference type="ARBA" id="ARBA00023242"/>
    </source>
</evidence>
<organism evidence="11 12">
    <name type="scientific">Cherax quadricarinatus</name>
    <name type="common">Australian red claw crayfish</name>
    <dbReference type="NCBI Taxonomy" id="27406"/>
    <lineage>
        <taxon>Eukaryota</taxon>
        <taxon>Metazoa</taxon>
        <taxon>Ecdysozoa</taxon>
        <taxon>Arthropoda</taxon>
        <taxon>Crustacea</taxon>
        <taxon>Multicrustacea</taxon>
        <taxon>Malacostraca</taxon>
        <taxon>Eumalacostraca</taxon>
        <taxon>Eucarida</taxon>
        <taxon>Decapoda</taxon>
        <taxon>Pleocyemata</taxon>
        <taxon>Astacidea</taxon>
        <taxon>Parastacoidea</taxon>
        <taxon>Parastacidae</taxon>
        <taxon>Cherax</taxon>
    </lineage>
</organism>
<dbReference type="Gene3D" id="3.30.160.60">
    <property type="entry name" value="Classic Zinc Finger"/>
    <property type="match status" value="2"/>
</dbReference>
<dbReference type="InterPro" id="IPR013087">
    <property type="entry name" value="Znf_C2H2_type"/>
</dbReference>
<keyword evidence="12" id="KW-1185">Reference proteome</keyword>
<dbReference type="GO" id="GO:0048513">
    <property type="term" value="P:animal organ development"/>
    <property type="evidence" value="ECO:0007669"/>
    <property type="project" value="UniProtKB-ARBA"/>
</dbReference>
<gene>
    <name evidence="11" type="ORF">OTU49_000299</name>
</gene>
<dbReference type="Pfam" id="PF00651">
    <property type="entry name" value="BTB"/>
    <property type="match status" value="1"/>
</dbReference>
<dbReference type="GO" id="GO:0006357">
    <property type="term" value="P:regulation of transcription by RNA polymerase II"/>
    <property type="evidence" value="ECO:0007669"/>
    <property type="project" value="TreeGrafter"/>
</dbReference>
<evidence type="ECO:0000256" key="2">
    <source>
        <dbReference type="ARBA" id="ARBA00022723"/>
    </source>
</evidence>
<comment type="subcellular location">
    <subcellularLocation>
        <location evidence="1">Nucleus</location>
    </subcellularLocation>
</comment>
<dbReference type="InterPro" id="IPR011333">
    <property type="entry name" value="SKP1/BTB/POZ_sf"/>
</dbReference>
<dbReference type="InterPro" id="IPR000210">
    <property type="entry name" value="BTB/POZ_dom"/>
</dbReference>
<evidence type="ECO:0000256" key="7">
    <source>
        <dbReference type="PROSITE-ProRule" id="PRU00042"/>
    </source>
</evidence>
<feature type="domain" description="C2H2-type" evidence="10">
    <location>
        <begin position="392"/>
        <end position="419"/>
    </location>
</feature>
<evidence type="ECO:0000313" key="11">
    <source>
        <dbReference type="EMBL" id="KAK8745634.1"/>
    </source>
</evidence>
<dbReference type="GO" id="GO:0005634">
    <property type="term" value="C:nucleus"/>
    <property type="evidence" value="ECO:0007669"/>
    <property type="project" value="UniProtKB-SubCell"/>
</dbReference>
<accession>A0AAW0Y637</accession>
<dbReference type="PROSITE" id="PS00028">
    <property type="entry name" value="ZINC_FINGER_C2H2_1"/>
    <property type="match status" value="1"/>
</dbReference>
<dbReference type="SUPFAM" id="SSF54695">
    <property type="entry name" value="POZ domain"/>
    <property type="match status" value="1"/>
</dbReference>
<keyword evidence="6" id="KW-0539">Nucleus</keyword>
<comment type="caution">
    <text evidence="11">The sequence shown here is derived from an EMBL/GenBank/DDBJ whole genome shotgun (WGS) entry which is preliminary data.</text>
</comment>
<dbReference type="CDD" id="cd18315">
    <property type="entry name" value="BTB_POZ_BAB-like"/>
    <property type="match status" value="1"/>
</dbReference>
<evidence type="ECO:0000256" key="1">
    <source>
        <dbReference type="ARBA" id="ARBA00004123"/>
    </source>
</evidence>
<dbReference type="PANTHER" id="PTHR23110">
    <property type="entry name" value="BTB DOMAIN TRANSCRIPTION FACTOR"/>
    <property type="match status" value="1"/>
</dbReference>
<dbReference type="Pfam" id="PF00096">
    <property type="entry name" value="zf-C2H2"/>
    <property type="match status" value="1"/>
</dbReference>
<dbReference type="InterPro" id="IPR051095">
    <property type="entry name" value="Dros_DevTransReg"/>
</dbReference>
<dbReference type="AlphaFoldDB" id="A0AAW0Y637"/>
<evidence type="ECO:0000259" key="10">
    <source>
        <dbReference type="PROSITE" id="PS50157"/>
    </source>
</evidence>
<dbReference type="SMART" id="SM00225">
    <property type="entry name" value="BTB"/>
    <property type="match status" value="1"/>
</dbReference>
<sequence length="689" mass="74519">MDTGLLSLKWNNHGTTFFHVLSTIRRKESYCDVTLACEGKFYPVHKLVLSTCSEYFEEIFNRTQCKHPVIVLKDVKHEELEALLNYMYLGEVNVLQADLAGLIKAAECLKIKGLAVPDEAPSSRSANKDKRSASTRDNSPPQAKRVRHEEGFSLHNQNFEDSRLSRDPSSRESRESIRTNAARPPSRASDEAFSNTVFPQSGPSQDSSREKKDVRDRPSDTERGRGDRQKDMPPTSSPSQNVEVLVHDETIVKTEVLEEPKEEEANNEDMMNSDSSIAYNPLTPAMQGDGVSEGPQGFESQVLTSQPQTMEELVAQAMPGTSGIQGDSMVGWGGGQAGSAAGGDLSRFSLEAFQLDDSQSGSQGSTQQQLGGGGKTTVWARALAGHSLGASHQCTFCPKRFFLRSDLTRHLRTHTGEKPFKCPYCEHSTAIKYNLKKHLISRHNVVEQGINMEAVQGRQQSNEASTSGNGGQSFSWGSATVPTLPAVLSLLQREHMLASAQGRNSANETTESITSLSWSATKVAHSSGFHPPKESGNIQGITSSTCSSLDTSDNAASQSWSHNLTPQLPTYNPSQEQENLPGSSVCTSQDTASNAAVQGWNPTGDLDLPVFHALQDCDNLPVSSSDRCLSRGTNENTVPQTWSSTAGPHLSAIHSSQNLENVAGVASSTCPSNDTVDSGTSHSSTSDTE</sequence>
<feature type="compositionally biased region" description="Polar residues" evidence="8">
    <location>
        <begin position="192"/>
        <end position="206"/>
    </location>
</feature>
<dbReference type="SMART" id="SM00355">
    <property type="entry name" value="ZnF_C2H2"/>
    <property type="match status" value="2"/>
</dbReference>
<protein>
    <submittedName>
        <fullName evidence="11">Uncharacterized protein</fullName>
    </submittedName>
</protein>
<name>A0AAW0Y637_CHEQU</name>
<feature type="compositionally biased region" description="Low complexity" evidence="8">
    <location>
        <begin position="674"/>
        <end position="689"/>
    </location>
</feature>
<feature type="domain" description="BTB" evidence="9">
    <location>
        <begin position="31"/>
        <end position="96"/>
    </location>
</feature>
<dbReference type="GO" id="GO:0008270">
    <property type="term" value="F:zinc ion binding"/>
    <property type="evidence" value="ECO:0007669"/>
    <property type="project" value="UniProtKB-KW"/>
</dbReference>
<feature type="region of interest" description="Disordered" evidence="8">
    <location>
        <begin position="456"/>
        <end position="475"/>
    </location>
</feature>
<feature type="region of interest" description="Disordered" evidence="8">
    <location>
        <begin position="665"/>
        <end position="689"/>
    </location>
</feature>
<dbReference type="Gene3D" id="3.30.710.10">
    <property type="entry name" value="Potassium Channel Kv1.1, Chain A"/>
    <property type="match status" value="1"/>
</dbReference>
<evidence type="ECO:0000256" key="4">
    <source>
        <dbReference type="ARBA" id="ARBA00022771"/>
    </source>
</evidence>
<feature type="compositionally biased region" description="Basic and acidic residues" evidence="8">
    <location>
        <begin position="207"/>
        <end position="231"/>
    </location>
</feature>
<dbReference type="EMBL" id="JARKIK010000019">
    <property type="protein sequence ID" value="KAK8745634.1"/>
    <property type="molecule type" value="Genomic_DNA"/>
</dbReference>
<evidence type="ECO:0000256" key="8">
    <source>
        <dbReference type="SAM" id="MobiDB-lite"/>
    </source>
</evidence>
<keyword evidence="5" id="KW-0862">Zinc</keyword>
<dbReference type="Proteomes" id="UP001445076">
    <property type="component" value="Unassembled WGS sequence"/>
</dbReference>
<feature type="compositionally biased region" description="Basic and acidic residues" evidence="8">
    <location>
        <begin position="245"/>
        <end position="259"/>
    </location>
</feature>
<keyword evidence="3" id="KW-0677">Repeat</keyword>
<dbReference type="PANTHER" id="PTHR23110:SF98">
    <property type="entry name" value="PRE-LOLA-G, ISOFORM C-RELATED"/>
    <property type="match status" value="1"/>
</dbReference>
<feature type="compositionally biased region" description="Polar residues" evidence="8">
    <location>
        <begin position="457"/>
        <end position="475"/>
    </location>
</feature>
<dbReference type="FunFam" id="3.30.160.60:FF:000145">
    <property type="entry name" value="Zinc finger protein 574"/>
    <property type="match status" value="1"/>
</dbReference>
<feature type="region of interest" description="Disordered" evidence="8">
    <location>
        <begin position="118"/>
        <end position="273"/>
    </location>
</feature>
<evidence type="ECO:0000313" key="12">
    <source>
        <dbReference type="Proteomes" id="UP001445076"/>
    </source>
</evidence>
<dbReference type="PROSITE" id="PS50157">
    <property type="entry name" value="ZINC_FINGER_C2H2_2"/>
    <property type="match status" value="1"/>
</dbReference>
<feature type="compositionally biased region" description="Basic and acidic residues" evidence="8">
    <location>
        <begin position="147"/>
        <end position="177"/>
    </location>
</feature>
<dbReference type="FunFam" id="3.30.160.60:FF:000446">
    <property type="entry name" value="Zinc finger protein"/>
    <property type="match status" value="1"/>
</dbReference>
<dbReference type="GO" id="GO:0048666">
    <property type="term" value="P:neuron development"/>
    <property type="evidence" value="ECO:0007669"/>
    <property type="project" value="UniProtKB-ARBA"/>
</dbReference>
<feature type="compositionally biased region" description="Low complexity" evidence="8">
    <location>
        <begin position="542"/>
        <end position="553"/>
    </location>
</feature>
<dbReference type="InterPro" id="IPR036236">
    <property type="entry name" value="Znf_C2H2_sf"/>
</dbReference>
<keyword evidence="2" id="KW-0479">Metal-binding</keyword>
<feature type="region of interest" description="Disordered" evidence="8">
    <location>
        <begin position="524"/>
        <end position="588"/>
    </location>
</feature>
<feature type="region of interest" description="Disordered" evidence="8">
    <location>
        <begin position="625"/>
        <end position="648"/>
    </location>
</feature>
<reference evidence="11 12" key="1">
    <citation type="journal article" date="2024" name="BMC Genomics">
        <title>Genome assembly of redclaw crayfish (Cherax quadricarinatus) provides insights into its immune adaptation and hypoxia tolerance.</title>
        <authorList>
            <person name="Liu Z."/>
            <person name="Zheng J."/>
            <person name="Li H."/>
            <person name="Fang K."/>
            <person name="Wang S."/>
            <person name="He J."/>
            <person name="Zhou D."/>
            <person name="Weng S."/>
            <person name="Chi M."/>
            <person name="Gu Z."/>
            <person name="He J."/>
            <person name="Li F."/>
            <person name="Wang M."/>
        </authorList>
    </citation>
    <scope>NUCLEOTIDE SEQUENCE [LARGE SCALE GENOMIC DNA]</scope>
    <source>
        <strain evidence="11">ZL_2023a</strain>
    </source>
</reference>
<evidence type="ECO:0000256" key="3">
    <source>
        <dbReference type="ARBA" id="ARBA00022737"/>
    </source>
</evidence>
<evidence type="ECO:0000259" key="9">
    <source>
        <dbReference type="PROSITE" id="PS50097"/>
    </source>
</evidence>
<proteinExistence type="predicted"/>
<keyword evidence="4 7" id="KW-0863">Zinc-finger</keyword>